<dbReference type="SUPFAM" id="SSF53822">
    <property type="entry name" value="Periplasmic binding protein-like I"/>
    <property type="match status" value="1"/>
</dbReference>
<proteinExistence type="predicted"/>
<evidence type="ECO:0000313" key="5">
    <source>
        <dbReference type="EMBL" id="MBC5729891.1"/>
    </source>
</evidence>
<comment type="caution">
    <text evidence="5">The sequence shown here is derived from an EMBL/GenBank/DDBJ whole genome shotgun (WGS) entry which is preliminary data.</text>
</comment>
<keyword evidence="2 5" id="KW-0238">DNA-binding</keyword>
<dbReference type="RefSeq" id="WP_186963056.1">
    <property type="nucleotide sequence ID" value="NZ_JACOPR010000002.1"/>
</dbReference>
<evidence type="ECO:0000256" key="3">
    <source>
        <dbReference type="ARBA" id="ARBA00023163"/>
    </source>
</evidence>
<keyword evidence="3" id="KW-0804">Transcription</keyword>
<keyword evidence="6" id="KW-1185">Reference proteome</keyword>
<evidence type="ECO:0000256" key="1">
    <source>
        <dbReference type="ARBA" id="ARBA00023015"/>
    </source>
</evidence>
<dbReference type="GO" id="GO:0003677">
    <property type="term" value="F:DNA binding"/>
    <property type="evidence" value="ECO:0007669"/>
    <property type="project" value="UniProtKB-KW"/>
</dbReference>
<protein>
    <submittedName>
        <fullName evidence="5">LacI family DNA-binding transcriptional regulator</fullName>
    </submittedName>
</protein>
<keyword evidence="1" id="KW-0805">Transcription regulation</keyword>
<evidence type="ECO:0000259" key="4">
    <source>
        <dbReference type="Pfam" id="PF13377"/>
    </source>
</evidence>
<dbReference type="InterPro" id="IPR028082">
    <property type="entry name" value="Peripla_BP_I"/>
</dbReference>
<dbReference type="PANTHER" id="PTHR30146">
    <property type="entry name" value="LACI-RELATED TRANSCRIPTIONAL REPRESSOR"/>
    <property type="match status" value="1"/>
</dbReference>
<dbReference type="InterPro" id="IPR046335">
    <property type="entry name" value="LacI/GalR-like_sensor"/>
</dbReference>
<dbReference type="Pfam" id="PF13377">
    <property type="entry name" value="Peripla_BP_3"/>
    <property type="match status" value="1"/>
</dbReference>
<evidence type="ECO:0000256" key="2">
    <source>
        <dbReference type="ARBA" id="ARBA00023125"/>
    </source>
</evidence>
<feature type="domain" description="Transcriptional regulator LacI/GalR-like sensor" evidence="4">
    <location>
        <begin position="126"/>
        <end position="282"/>
    </location>
</feature>
<dbReference type="Gene3D" id="3.40.50.2300">
    <property type="match status" value="2"/>
</dbReference>
<accession>A0ABR7HQT2</accession>
<sequence length="282" mass="31316">MPNVVAQSLKRSSTDNIAVILPRINTSYYSDMTSGISWELAKHGYHLFIYEMENLHKPELEVLQMMRENMVAGVISIGMSDDMMFRDSLVYLVEWGIPVVYVNRLIPYQGYPLLYPDFMRVGELAANHLIERGKRRLALLQKPSGEDLVVHHAETFRKAVQAHGLEPPAILETAPGLVTSPECLARLTGGEIDGVFVLNELMAAGLIKCLTQQGIRIPEDIAVLGFGNSLVGEITAPELSCVDLQNYELGVHGARLILRQIQGLPIEPVTMLEPSIVQRKST</sequence>
<reference evidence="5 6" key="1">
    <citation type="submission" date="2020-08" db="EMBL/GenBank/DDBJ databases">
        <title>Genome public.</title>
        <authorList>
            <person name="Liu C."/>
            <person name="Sun Q."/>
        </authorList>
    </citation>
    <scope>NUCLEOTIDE SEQUENCE [LARGE SCALE GENOMIC DNA]</scope>
    <source>
        <strain evidence="5 6">New-38</strain>
    </source>
</reference>
<dbReference type="EMBL" id="JACOPR010000002">
    <property type="protein sequence ID" value="MBC5729891.1"/>
    <property type="molecule type" value="Genomic_DNA"/>
</dbReference>
<gene>
    <name evidence="5" type="ORF">H8S34_03465</name>
</gene>
<dbReference type="PANTHER" id="PTHR30146:SF109">
    <property type="entry name" value="HTH-TYPE TRANSCRIPTIONAL REGULATOR GALS"/>
    <property type="match status" value="1"/>
</dbReference>
<evidence type="ECO:0000313" key="6">
    <source>
        <dbReference type="Proteomes" id="UP000660021"/>
    </source>
</evidence>
<dbReference type="CDD" id="cd06267">
    <property type="entry name" value="PBP1_LacI_sugar_binding-like"/>
    <property type="match status" value="1"/>
</dbReference>
<organism evidence="5 6">
    <name type="scientific">Pseudoflavonifractor hominis</name>
    <dbReference type="NCBI Taxonomy" id="2763059"/>
    <lineage>
        <taxon>Bacteria</taxon>
        <taxon>Bacillati</taxon>
        <taxon>Bacillota</taxon>
        <taxon>Clostridia</taxon>
        <taxon>Eubacteriales</taxon>
        <taxon>Oscillospiraceae</taxon>
        <taxon>Pseudoflavonifractor</taxon>
    </lineage>
</organism>
<name>A0ABR7HQT2_9FIRM</name>
<dbReference type="Proteomes" id="UP000660021">
    <property type="component" value="Unassembled WGS sequence"/>
</dbReference>